<evidence type="ECO:0000313" key="3">
    <source>
        <dbReference type="Proteomes" id="UP000596157"/>
    </source>
</evidence>
<evidence type="ECO:0000256" key="1">
    <source>
        <dbReference type="SAM" id="Coils"/>
    </source>
</evidence>
<dbReference type="EMBL" id="CP067099">
    <property type="protein sequence ID" value="QQO61347.1"/>
    <property type="molecule type" value="Genomic_DNA"/>
</dbReference>
<keyword evidence="3" id="KW-1185">Reference proteome</keyword>
<protein>
    <submittedName>
        <fullName evidence="2">Uncharacterized protein</fullName>
    </submittedName>
</protein>
<evidence type="ECO:0000313" key="2">
    <source>
        <dbReference type="EMBL" id="QQO61347.1"/>
    </source>
</evidence>
<dbReference type="RefSeq" id="WP_337979471.1">
    <property type="nucleotide sequence ID" value="NZ_CP067099.1"/>
</dbReference>
<dbReference type="GeneID" id="92279817"/>
<keyword evidence="1" id="KW-0175">Coiled coil</keyword>
<proteinExistence type="predicted"/>
<sequence length="67" mass="7451">MSNQYLEAVISELSARVTQQSAQIEELQKQLTDMQAAMSCDAFSIKEGEIFIEKKAISEPLLSQLTS</sequence>
<organism evidence="2 3">
    <name type="scientific">Providencia manganoxydans</name>
    <dbReference type="NCBI Taxonomy" id="2923283"/>
    <lineage>
        <taxon>Bacteria</taxon>
        <taxon>Pseudomonadati</taxon>
        <taxon>Pseudomonadota</taxon>
        <taxon>Gammaproteobacteria</taxon>
        <taxon>Enterobacterales</taxon>
        <taxon>Morganellaceae</taxon>
        <taxon>Providencia</taxon>
    </lineage>
</organism>
<reference evidence="3" key="1">
    <citation type="submission" date="2021-01" db="EMBL/GenBank/DDBJ databases">
        <title>Providencia vermicola LLDRA6, a soil-borne Mn(II)-oxidizing bacterium, exploits a strategy of superoxide production coupled to hydrogen peroxide consumption to generate Mn oxides, as revealed by transcriptional up-regulation of genes for phenylacetic acid catabolism.</title>
        <authorList>
            <person name="Chen S."/>
            <person name="Ding Z."/>
            <person name="Chen J."/>
            <person name="Luo J."/>
            <person name="Ruan X."/>
            <person name="Li Z."/>
            <person name="Liao F."/>
            <person name="He J."/>
            <person name="Li D."/>
        </authorList>
    </citation>
    <scope>NUCLEOTIDE SEQUENCE [LARGE SCALE GENOMIC DNA]</scope>
    <source>
        <strain evidence="3">LLDRA6</strain>
    </source>
</reference>
<name>A0ABX7ACD8_9GAMM</name>
<feature type="coiled-coil region" evidence="1">
    <location>
        <begin position="10"/>
        <end position="37"/>
    </location>
</feature>
<gene>
    <name evidence="2" type="ORF">JI723_13830</name>
</gene>
<accession>A0ABX7ACD8</accession>
<dbReference type="Proteomes" id="UP000596157">
    <property type="component" value="Chromosome"/>
</dbReference>